<keyword evidence="1" id="KW-0472">Membrane</keyword>
<keyword evidence="1" id="KW-1133">Transmembrane helix</keyword>
<feature type="transmembrane region" description="Helical" evidence="1">
    <location>
        <begin position="61"/>
        <end position="78"/>
    </location>
</feature>
<protein>
    <recommendedName>
        <fullName evidence="2">GGDEF domain-containing protein</fullName>
    </recommendedName>
</protein>
<name>A0A177YK66_9NOCA</name>
<reference evidence="3 4" key="1">
    <citation type="submission" date="2016-03" db="EMBL/GenBank/DDBJ databases">
        <title>Genome sequence of Rhodococcus kyotonensis KB10.</title>
        <authorList>
            <person name="Jeong H."/>
            <person name="Hong C.E."/>
            <person name="Jo S.H."/>
            <person name="Park J.M."/>
        </authorList>
    </citation>
    <scope>NUCLEOTIDE SEQUENCE [LARGE SCALE GENOMIC DNA]</scope>
    <source>
        <strain evidence="3 4">KB10</strain>
    </source>
</reference>
<dbReference type="GO" id="GO:0043709">
    <property type="term" value="P:cell adhesion involved in single-species biofilm formation"/>
    <property type="evidence" value="ECO:0007669"/>
    <property type="project" value="TreeGrafter"/>
</dbReference>
<dbReference type="InterPro" id="IPR029787">
    <property type="entry name" value="Nucleotide_cyclase"/>
</dbReference>
<dbReference type="NCBIfam" id="TIGR00254">
    <property type="entry name" value="GGDEF"/>
    <property type="match status" value="1"/>
</dbReference>
<dbReference type="GO" id="GO:1902201">
    <property type="term" value="P:negative regulation of bacterial-type flagellum-dependent cell motility"/>
    <property type="evidence" value="ECO:0007669"/>
    <property type="project" value="TreeGrafter"/>
</dbReference>
<feature type="transmembrane region" description="Helical" evidence="1">
    <location>
        <begin position="161"/>
        <end position="181"/>
    </location>
</feature>
<dbReference type="SUPFAM" id="SSF55073">
    <property type="entry name" value="Nucleotide cyclase"/>
    <property type="match status" value="1"/>
</dbReference>
<dbReference type="PROSITE" id="PS50887">
    <property type="entry name" value="GGDEF"/>
    <property type="match status" value="1"/>
</dbReference>
<dbReference type="GO" id="GO:0052621">
    <property type="term" value="F:diguanylate cyclase activity"/>
    <property type="evidence" value="ECO:0007669"/>
    <property type="project" value="TreeGrafter"/>
</dbReference>
<dbReference type="InterPro" id="IPR043128">
    <property type="entry name" value="Rev_trsase/Diguanyl_cyclase"/>
</dbReference>
<proteinExistence type="predicted"/>
<dbReference type="PANTHER" id="PTHR45138:SF9">
    <property type="entry name" value="DIGUANYLATE CYCLASE DGCM-RELATED"/>
    <property type="match status" value="1"/>
</dbReference>
<dbReference type="InterPro" id="IPR050469">
    <property type="entry name" value="Diguanylate_Cyclase"/>
</dbReference>
<comment type="caution">
    <text evidence="3">The sequence shown here is derived from an EMBL/GenBank/DDBJ whole genome shotgun (WGS) entry which is preliminary data.</text>
</comment>
<organism evidence="3 4">
    <name type="scientific">Rhodococcoides kyotonense</name>
    <dbReference type="NCBI Taxonomy" id="398843"/>
    <lineage>
        <taxon>Bacteria</taxon>
        <taxon>Bacillati</taxon>
        <taxon>Actinomycetota</taxon>
        <taxon>Actinomycetes</taxon>
        <taxon>Mycobacteriales</taxon>
        <taxon>Nocardiaceae</taxon>
        <taxon>Rhodococcoides</taxon>
    </lineage>
</organism>
<evidence type="ECO:0000256" key="1">
    <source>
        <dbReference type="SAM" id="Phobius"/>
    </source>
</evidence>
<evidence type="ECO:0000313" key="4">
    <source>
        <dbReference type="Proteomes" id="UP000077519"/>
    </source>
</evidence>
<feature type="transmembrane region" description="Helical" evidence="1">
    <location>
        <begin position="29"/>
        <end position="49"/>
    </location>
</feature>
<dbReference type="EMBL" id="LVHI01000007">
    <property type="protein sequence ID" value="OAK55937.1"/>
    <property type="molecule type" value="Genomic_DNA"/>
</dbReference>
<feature type="transmembrane region" description="Helical" evidence="1">
    <location>
        <begin position="90"/>
        <end position="106"/>
    </location>
</feature>
<dbReference type="RefSeq" id="WP_068423229.1">
    <property type="nucleotide sequence ID" value="NZ_LVHI01000007.1"/>
</dbReference>
<dbReference type="CDD" id="cd01949">
    <property type="entry name" value="GGDEF"/>
    <property type="match status" value="1"/>
</dbReference>
<dbReference type="GO" id="GO:0005886">
    <property type="term" value="C:plasma membrane"/>
    <property type="evidence" value="ECO:0007669"/>
    <property type="project" value="TreeGrafter"/>
</dbReference>
<dbReference type="SMART" id="SM00267">
    <property type="entry name" value="GGDEF"/>
    <property type="match status" value="1"/>
</dbReference>
<keyword evidence="1" id="KW-0812">Transmembrane</keyword>
<feature type="domain" description="GGDEF" evidence="2">
    <location>
        <begin position="221"/>
        <end position="358"/>
    </location>
</feature>
<keyword evidence="4" id="KW-1185">Reference proteome</keyword>
<gene>
    <name evidence="3" type="ORF">A3K89_18680</name>
</gene>
<dbReference type="AlphaFoldDB" id="A0A177YK66"/>
<dbReference type="Proteomes" id="UP000077519">
    <property type="component" value="Unassembled WGS sequence"/>
</dbReference>
<feature type="transmembrane region" description="Helical" evidence="1">
    <location>
        <begin position="112"/>
        <end position="130"/>
    </location>
</feature>
<sequence length="358" mass="38509">MPGMLGRWTPGPLRILETNTPATRLERRVGLGIAVLVPFFAVIGTIVLFSQEGPGSTGRRILCGIVLASTIPVGAWWLRRGIRVARMPGWFVFYADVGVAIVLFTFTSRGFALAVTSLFAVIGTYIAYFSSRRVLRAHAVFVSIVILVLSVATYLEREQDLSAVIAQTLVALLVVNSVIAFRAVIKTQLDLANTDSLTGLLNRRGFDLRLERLLCDCSAGQTVVLAVVDLDRFKNVNDTYGHAAGDRVLKATAERLAAAAPPRACVARTGGEEFTVASVMTPPDALNMAERIRAALARIRNEIPVTGSVGASLISADAWRTLHADEAAEMVHAALLKADTAMYEAKRSGGNQARVFTG</sequence>
<evidence type="ECO:0000259" key="2">
    <source>
        <dbReference type="PROSITE" id="PS50887"/>
    </source>
</evidence>
<dbReference type="Pfam" id="PF00990">
    <property type="entry name" value="GGDEF"/>
    <property type="match status" value="1"/>
</dbReference>
<dbReference type="Gene3D" id="3.30.70.270">
    <property type="match status" value="1"/>
</dbReference>
<evidence type="ECO:0000313" key="3">
    <source>
        <dbReference type="EMBL" id="OAK55937.1"/>
    </source>
</evidence>
<dbReference type="PANTHER" id="PTHR45138">
    <property type="entry name" value="REGULATORY COMPONENTS OF SENSORY TRANSDUCTION SYSTEM"/>
    <property type="match status" value="1"/>
</dbReference>
<feature type="transmembrane region" description="Helical" evidence="1">
    <location>
        <begin position="137"/>
        <end position="155"/>
    </location>
</feature>
<accession>A0A177YK66</accession>
<dbReference type="InterPro" id="IPR000160">
    <property type="entry name" value="GGDEF_dom"/>
</dbReference>